<evidence type="ECO:0000313" key="1">
    <source>
        <dbReference type="EMBL" id="OWK13497.1"/>
    </source>
</evidence>
<accession>A0A212D5G3</accession>
<dbReference type="Proteomes" id="UP000242450">
    <property type="component" value="Chromosome 7"/>
</dbReference>
<dbReference type="OrthoDB" id="194468at2759"/>
<dbReference type="AlphaFoldDB" id="A0A212D5G3"/>
<reference evidence="1 2" key="1">
    <citation type="journal article" date="2018" name="Mol. Genet. Genomics">
        <title>The red deer Cervus elaphus genome CerEla1.0: sequencing, annotating, genes, and chromosomes.</title>
        <authorList>
            <person name="Bana N.A."/>
            <person name="Nyiri A."/>
            <person name="Nagy J."/>
            <person name="Frank K."/>
            <person name="Nagy T."/>
            <person name="Steger V."/>
            <person name="Schiller M."/>
            <person name="Lakatos P."/>
            <person name="Sugar L."/>
            <person name="Horn P."/>
            <person name="Barta E."/>
            <person name="Orosz L."/>
        </authorList>
    </citation>
    <scope>NUCLEOTIDE SEQUENCE [LARGE SCALE GENOMIC DNA]</scope>
    <source>
        <strain evidence="1">Hungarian</strain>
    </source>
</reference>
<evidence type="ECO:0000313" key="2">
    <source>
        <dbReference type="Proteomes" id="UP000242450"/>
    </source>
</evidence>
<proteinExistence type="predicted"/>
<sequence>MATAKRLAAPPLWPIEARLAALLPDLLVFRKPRGSEPELATAQGVLLGVHVTGFTALMDRFSLSCKLEHDMDRLARIFSYYISDIVERE</sequence>
<comment type="caution">
    <text evidence="1">The sequence shown here is derived from an EMBL/GenBank/DDBJ whole genome shotgun (WGS) entry which is preliminary data.</text>
</comment>
<dbReference type="EMBL" id="MKHE01000007">
    <property type="protein sequence ID" value="OWK13497.1"/>
    <property type="molecule type" value="Genomic_DNA"/>
</dbReference>
<keyword evidence="2" id="KW-1185">Reference proteome</keyword>
<protein>
    <submittedName>
        <fullName evidence="1">Uncharacterized protein</fullName>
    </submittedName>
</protein>
<name>A0A212D5G3_CEREH</name>
<gene>
    <name evidence="1" type="ORF">Celaphus_00014290</name>
</gene>
<organism evidence="1 2">
    <name type="scientific">Cervus elaphus hippelaphus</name>
    <name type="common">European red deer</name>
    <dbReference type="NCBI Taxonomy" id="46360"/>
    <lineage>
        <taxon>Eukaryota</taxon>
        <taxon>Metazoa</taxon>
        <taxon>Chordata</taxon>
        <taxon>Craniata</taxon>
        <taxon>Vertebrata</taxon>
        <taxon>Euteleostomi</taxon>
        <taxon>Mammalia</taxon>
        <taxon>Eutheria</taxon>
        <taxon>Laurasiatheria</taxon>
        <taxon>Artiodactyla</taxon>
        <taxon>Ruminantia</taxon>
        <taxon>Pecora</taxon>
        <taxon>Cervidae</taxon>
        <taxon>Cervinae</taxon>
        <taxon>Cervus</taxon>
    </lineage>
</organism>